<protein>
    <submittedName>
        <fullName evidence="1">Protein of unassigned function</fullName>
    </submittedName>
</protein>
<gene>
    <name evidence="1" type="ORF">MOC_3098</name>
</gene>
<organism evidence="1 2">
    <name type="scientific">Methylobacterium oryzae CBMB20</name>
    <dbReference type="NCBI Taxonomy" id="693986"/>
    <lineage>
        <taxon>Bacteria</taxon>
        <taxon>Pseudomonadati</taxon>
        <taxon>Pseudomonadota</taxon>
        <taxon>Alphaproteobacteria</taxon>
        <taxon>Hyphomicrobiales</taxon>
        <taxon>Methylobacteriaceae</taxon>
        <taxon>Methylobacterium</taxon>
    </lineage>
</organism>
<dbReference type="HOGENOM" id="CLU_2826225_0_0_5"/>
<evidence type="ECO:0000313" key="2">
    <source>
        <dbReference type="Proteomes" id="UP000029492"/>
    </source>
</evidence>
<dbReference type="EMBL" id="CP003811">
    <property type="protein sequence ID" value="AIQ90853.1"/>
    <property type="molecule type" value="Genomic_DNA"/>
</dbReference>
<dbReference type="STRING" id="693986.MOC_3098"/>
<name>A0A089NYI1_9HYPH</name>
<proteinExistence type="predicted"/>
<keyword evidence="2" id="KW-1185">Reference proteome</keyword>
<dbReference type="eggNOG" id="ENOG5031229">
    <property type="taxonomic scope" value="Bacteria"/>
</dbReference>
<reference evidence="1 2" key="1">
    <citation type="journal article" date="2014" name="PLoS ONE">
        <title>Genome Information of Methylobacterium oryzae, a Plant-Probiotic Methylotroph in the Phyllosphere.</title>
        <authorList>
            <person name="Kwak M.J."/>
            <person name="Jeong H."/>
            <person name="Madhaiyan M."/>
            <person name="Lee Y."/>
            <person name="Sa T.M."/>
            <person name="Oh T.K."/>
            <person name="Kim J.F."/>
        </authorList>
    </citation>
    <scope>NUCLEOTIDE SEQUENCE [LARGE SCALE GENOMIC DNA]</scope>
    <source>
        <strain evidence="1 2">CBMB20</strain>
    </source>
</reference>
<dbReference type="Proteomes" id="UP000029492">
    <property type="component" value="Chromosome"/>
</dbReference>
<dbReference type="AlphaFoldDB" id="A0A089NYI1"/>
<dbReference type="KEGG" id="mor:MOC_3098"/>
<evidence type="ECO:0000313" key="1">
    <source>
        <dbReference type="EMBL" id="AIQ90853.1"/>
    </source>
</evidence>
<accession>A0A089NYI1</accession>
<sequence>MTRGTAMKIVAINHADSLRRPGARDTVESVLLDTVREGLLSVYGAAEHDIPAEMAAIVRRLDRPDMTRCMLS</sequence>